<evidence type="ECO:0000313" key="2">
    <source>
        <dbReference type="EMBL" id="MFD0850884.1"/>
    </source>
</evidence>
<reference evidence="3" key="1">
    <citation type="journal article" date="2019" name="Int. J. Syst. Evol. Microbiol.">
        <title>The Global Catalogue of Microorganisms (GCM) 10K type strain sequencing project: providing services to taxonomists for standard genome sequencing and annotation.</title>
        <authorList>
            <consortium name="The Broad Institute Genomics Platform"/>
            <consortium name="The Broad Institute Genome Sequencing Center for Infectious Disease"/>
            <person name="Wu L."/>
            <person name="Ma J."/>
        </authorList>
    </citation>
    <scope>NUCLEOTIDE SEQUENCE [LARGE SCALE GENOMIC DNA]</scope>
    <source>
        <strain evidence="3">JCM 31696</strain>
    </source>
</reference>
<accession>A0ABW3CAD2</accession>
<feature type="compositionally biased region" description="Basic and acidic residues" evidence="1">
    <location>
        <begin position="11"/>
        <end position="24"/>
    </location>
</feature>
<keyword evidence="3" id="KW-1185">Reference proteome</keyword>
<dbReference type="EMBL" id="JBHTIR010000172">
    <property type="protein sequence ID" value="MFD0850884.1"/>
    <property type="molecule type" value="Genomic_DNA"/>
</dbReference>
<feature type="region of interest" description="Disordered" evidence="1">
    <location>
        <begin position="1"/>
        <end position="47"/>
    </location>
</feature>
<proteinExistence type="predicted"/>
<evidence type="ECO:0000313" key="3">
    <source>
        <dbReference type="Proteomes" id="UP001597083"/>
    </source>
</evidence>
<evidence type="ECO:0000256" key="1">
    <source>
        <dbReference type="SAM" id="MobiDB-lite"/>
    </source>
</evidence>
<name>A0ABW3CAD2_9ACTN</name>
<sequence length="47" mass="5428">MQHQLNGGEKPPSERVIDQHREMFGGEYRLSTDGPHPVPELQETRSR</sequence>
<organism evidence="2 3">
    <name type="scientific">Actinomadura adrarensis</name>
    <dbReference type="NCBI Taxonomy" id="1819600"/>
    <lineage>
        <taxon>Bacteria</taxon>
        <taxon>Bacillati</taxon>
        <taxon>Actinomycetota</taxon>
        <taxon>Actinomycetes</taxon>
        <taxon>Streptosporangiales</taxon>
        <taxon>Thermomonosporaceae</taxon>
        <taxon>Actinomadura</taxon>
    </lineage>
</organism>
<comment type="caution">
    <text evidence="2">The sequence shown here is derived from an EMBL/GenBank/DDBJ whole genome shotgun (WGS) entry which is preliminary data.</text>
</comment>
<gene>
    <name evidence="2" type="ORF">ACFQ07_01450</name>
</gene>
<dbReference type="Proteomes" id="UP001597083">
    <property type="component" value="Unassembled WGS sequence"/>
</dbReference>
<protein>
    <submittedName>
        <fullName evidence="2">Uncharacterized protein</fullName>
    </submittedName>
</protein>